<protein>
    <submittedName>
        <fullName evidence="8">TonB-dependent receptor</fullName>
    </submittedName>
</protein>
<dbReference type="Pfam" id="PF13715">
    <property type="entry name" value="CarbopepD_reg_2"/>
    <property type="match status" value="1"/>
</dbReference>
<dbReference type="Gene3D" id="2.60.40.1120">
    <property type="entry name" value="Carboxypeptidase-like, regulatory domain"/>
    <property type="match status" value="1"/>
</dbReference>
<dbReference type="InterPro" id="IPR008969">
    <property type="entry name" value="CarboxyPept-like_regulatory"/>
</dbReference>
<evidence type="ECO:0000313" key="9">
    <source>
        <dbReference type="Proteomes" id="UP001460072"/>
    </source>
</evidence>
<evidence type="ECO:0000256" key="2">
    <source>
        <dbReference type="ARBA" id="ARBA00023136"/>
    </source>
</evidence>
<dbReference type="PANTHER" id="PTHR40980:SF5">
    <property type="entry name" value="TONB-DEPENDENT RECEPTOR"/>
    <property type="match status" value="1"/>
</dbReference>
<dbReference type="InterPro" id="IPR000531">
    <property type="entry name" value="Beta-barrel_TonB"/>
</dbReference>
<dbReference type="RefSeq" id="WP_342694969.1">
    <property type="nucleotide sequence ID" value="NZ_JBCGDO010000003.1"/>
</dbReference>
<dbReference type="Proteomes" id="UP001460072">
    <property type="component" value="Unassembled WGS sequence"/>
</dbReference>
<dbReference type="Gene3D" id="2.170.130.10">
    <property type="entry name" value="TonB-dependent receptor, plug domain"/>
    <property type="match status" value="1"/>
</dbReference>
<keyword evidence="2 4" id="KW-0472">Membrane</keyword>
<organism evidence="8 9">
    <name type="scientific">Flavobacterium aureirubrum</name>
    <dbReference type="NCBI Taxonomy" id="3133147"/>
    <lineage>
        <taxon>Bacteria</taxon>
        <taxon>Pseudomonadati</taxon>
        <taxon>Bacteroidota</taxon>
        <taxon>Flavobacteriia</taxon>
        <taxon>Flavobacteriales</taxon>
        <taxon>Flavobacteriaceae</taxon>
        <taxon>Flavobacterium</taxon>
    </lineage>
</organism>
<dbReference type="SUPFAM" id="SSF56935">
    <property type="entry name" value="Porins"/>
    <property type="match status" value="1"/>
</dbReference>
<feature type="domain" description="TonB-dependent receptor plug" evidence="7">
    <location>
        <begin position="132"/>
        <end position="228"/>
    </location>
</feature>
<comment type="caution">
    <text evidence="8">The sequence shown here is derived from an EMBL/GenBank/DDBJ whole genome shotgun (WGS) entry which is preliminary data.</text>
</comment>
<dbReference type="Pfam" id="PF07715">
    <property type="entry name" value="Plug"/>
    <property type="match status" value="1"/>
</dbReference>
<dbReference type="InterPro" id="IPR012910">
    <property type="entry name" value="Plug_dom"/>
</dbReference>
<keyword evidence="4" id="KW-0798">TonB box</keyword>
<accession>A0ABU9N1Y6</accession>
<name>A0ABU9N1Y6_9FLAO</name>
<keyword evidence="9" id="KW-1185">Reference proteome</keyword>
<evidence type="ECO:0000259" key="7">
    <source>
        <dbReference type="Pfam" id="PF07715"/>
    </source>
</evidence>
<sequence length="913" mass="101493">MKFKLLFILFFVSALGFAQSKGTITGTLTDKDFNNEPLPFANVQVKGLNIGVSTDENGKYTIGLQPGSYIIVFSFVGYENVEEKVEVKAGETMTINKALGSGSYQLKDVVIQNTVSREKETALLLEQKNAVEIKQSIGAQEMSRKGVSDVSGAVTKTTGVTKQEGTGNIFVRGLGDRYNATTINGLPVPSNNPEKKNINLDIFTTDIVESVGIDKVYGSKLYGDFAGGNVDVVSKDYKGKGFVKIDIGSKANTNAVALDEFSLHKGQNITGFSTTSQPNNPLTAYNFETLRLENKTPYAGNLGISAGSSYSIGDEGKLSLFGTANYSNEFNAITDGTAKGSVNGLGVANKDFREFRQNSFTTNTTVMGNAAYKINANHKINFNTIFINTSSQSKEEYEGTIIDIANDDNGLLRRFFYERNQLMINQLLGEHKFGEKFSANWGVSYNTVESDQPDRVQNIFREETNGFVLSNISRPDNHRYFQNITEDEFAARASIDYKFKKNSEGDYLGKITAGYNFRLKNRDLTANQFNFRANQGFEDTVVDPNNLDLFYNQPNFANGAFEITTFRGNYQLAGATRPQSYIGEMFVNAAYLNTEYKFNKLTTVIGLRGEGISQRVSWDTQLGDTGNDRLIKNAFLPSLTMKYELNEKQNLRLGASKTYTLPQFKERALFLYEEVLQVKIGNPDLYESDNYNLDLKWEFFPKSDEVVSFTAFGKYIQNPINEITIASSTNDVSFVNTGNKGYVTGAELEIRKNILSPENGAKISSGLNVSYLHTAQDLDAEKIQRETDYNVAFTNTESAFTGASDLLINADVTYFKEWNDKNTSLTSTLAFTYFSDRINAIGTNGNGNLVDKAVGTLDLVNRFKINRNLGISLIARNLLDPKIERTQENSNGDVKMLSYKKGMMFSLNLTYQF</sequence>
<evidence type="ECO:0000256" key="3">
    <source>
        <dbReference type="ARBA" id="ARBA00023237"/>
    </source>
</evidence>
<evidence type="ECO:0000256" key="5">
    <source>
        <dbReference type="SAM" id="SignalP"/>
    </source>
</evidence>
<gene>
    <name evidence="8" type="ORF">WFZ85_03875</name>
</gene>
<keyword evidence="8" id="KW-0675">Receptor</keyword>
<comment type="subcellular location">
    <subcellularLocation>
        <location evidence="1 4">Cell outer membrane</location>
    </subcellularLocation>
</comment>
<keyword evidence="3" id="KW-0998">Cell outer membrane</keyword>
<evidence type="ECO:0000256" key="4">
    <source>
        <dbReference type="RuleBase" id="RU003357"/>
    </source>
</evidence>
<keyword evidence="5" id="KW-0732">Signal</keyword>
<evidence type="ECO:0000313" key="8">
    <source>
        <dbReference type="EMBL" id="MEM0541741.1"/>
    </source>
</evidence>
<evidence type="ECO:0000259" key="6">
    <source>
        <dbReference type="Pfam" id="PF00593"/>
    </source>
</evidence>
<dbReference type="InterPro" id="IPR037066">
    <property type="entry name" value="Plug_dom_sf"/>
</dbReference>
<proteinExistence type="inferred from homology"/>
<dbReference type="Pfam" id="PF00593">
    <property type="entry name" value="TonB_dep_Rec_b-barrel"/>
    <property type="match status" value="1"/>
</dbReference>
<dbReference type="SUPFAM" id="SSF49464">
    <property type="entry name" value="Carboxypeptidase regulatory domain-like"/>
    <property type="match status" value="1"/>
</dbReference>
<comment type="similarity">
    <text evidence="4">Belongs to the TonB-dependent receptor family.</text>
</comment>
<feature type="chain" id="PRO_5047339217" evidence="5">
    <location>
        <begin position="21"/>
        <end position="913"/>
    </location>
</feature>
<dbReference type="InterPro" id="IPR036942">
    <property type="entry name" value="Beta-barrel_TonB_sf"/>
</dbReference>
<dbReference type="EMBL" id="JBCGDO010000003">
    <property type="protein sequence ID" value="MEM0541741.1"/>
    <property type="molecule type" value="Genomic_DNA"/>
</dbReference>
<dbReference type="PANTHER" id="PTHR40980">
    <property type="entry name" value="PLUG DOMAIN-CONTAINING PROTEIN"/>
    <property type="match status" value="1"/>
</dbReference>
<feature type="signal peptide" evidence="5">
    <location>
        <begin position="1"/>
        <end position="20"/>
    </location>
</feature>
<reference evidence="8 9" key="1">
    <citation type="submission" date="2024-03" db="EMBL/GenBank/DDBJ databases">
        <title>Two novel species of the genus Flavobacterium exhibiting potentially degradation of complex polysaccharides.</title>
        <authorList>
            <person name="Lian X."/>
        </authorList>
    </citation>
    <scope>NUCLEOTIDE SEQUENCE [LARGE SCALE GENOMIC DNA]</scope>
    <source>
        <strain evidence="9">j3</strain>
    </source>
</reference>
<feature type="domain" description="TonB-dependent receptor-like beta-barrel" evidence="6">
    <location>
        <begin position="465"/>
        <end position="878"/>
    </location>
</feature>
<evidence type="ECO:0000256" key="1">
    <source>
        <dbReference type="ARBA" id="ARBA00004442"/>
    </source>
</evidence>
<dbReference type="Gene3D" id="2.40.170.20">
    <property type="entry name" value="TonB-dependent receptor, beta-barrel domain"/>
    <property type="match status" value="1"/>
</dbReference>